<name>A0A1E2RY83_9HYPH</name>
<dbReference type="Proteomes" id="UP000095087">
    <property type="component" value="Unassembled WGS sequence"/>
</dbReference>
<dbReference type="EMBL" id="MASI01000004">
    <property type="protein sequence ID" value="ODA67110.1"/>
    <property type="molecule type" value="Genomic_DNA"/>
</dbReference>
<reference evidence="2 3" key="1">
    <citation type="submission" date="2016-07" db="EMBL/GenBank/DDBJ databases">
        <title>Draft genome sequence of Methyloligella halotolerans C2T (VKM B-2706T=CCUG 61687T=DSM 25045T), a halotolerant polyhydroxybutyrate accumulating methylotroph.</title>
        <authorList>
            <person name="Vasilenko O.V."/>
            <person name="Doronina N.V."/>
            <person name="Poroshina M.N."/>
            <person name="Tarlachkov S.V."/>
            <person name="Trotsenko Y.A."/>
        </authorList>
    </citation>
    <scope>NUCLEOTIDE SEQUENCE [LARGE SCALE GENOMIC DNA]</scope>
    <source>
        <strain evidence="2 3">VKM B-2706</strain>
    </source>
</reference>
<feature type="compositionally biased region" description="Basic and acidic residues" evidence="1">
    <location>
        <begin position="247"/>
        <end position="266"/>
    </location>
</feature>
<organism evidence="2 3">
    <name type="scientific">Methyloligella halotolerans</name>
    <dbReference type="NCBI Taxonomy" id="1177755"/>
    <lineage>
        <taxon>Bacteria</taxon>
        <taxon>Pseudomonadati</taxon>
        <taxon>Pseudomonadota</taxon>
        <taxon>Alphaproteobacteria</taxon>
        <taxon>Hyphomicrobiales</taxon>
        <taxon>Hyphomicrobiaceae</taxon>
        <taxon>Methyloligella</taxon>
    </lineage>
</organism>
<protein>
    <submittedName>
        <fullName evidence="2">Uncharacterized protein</fullName>
    </submittedName>
</protein>
<comment type="caution">
    <text evidence="2">The sequence shown here is derived from an EMBL/GenBank/DDBJ whole genome shotgun (WGS) entry which is preliminary data.</text>
</comment>
<proteinExistence type="predicted"/>
<feature type="region of interest" description="Disordered" evidence="1">
    <location>
        <begin position="246"/>
        <end position="266"/>
    </location>
</feature>
<evidence type="ECO:0000313" key="3">
    <source>
        <dbReference type="Proteomes" id="UP000095087"/>
    </source>
</evidence>
<keyword evidence="3" id="KW-1185">Reference proteome</keyword>
<feature type="region of interest" description="Disordered" evidence="1">
    <location>
        <begin position="1"/>
        <end position="51"/>
    </location>
</feature>
<sequence>MLAHGACRGAPLRKGSQTTAWRPSVIRHPMSGGGRHTRPERGKRPTCLSGRLLPSRRQAVPGMAVASQTREALMSKIDSRTPSAGGARGSISRRSLLSALACLVPTAAAAAGSFSNSEETTMNAITKIDLAGALEVSTRDRELLALFARYQIASVDHHNALFRSWSDPTRDRWMRVTWKRMERLRSLLLATEATSVIGIAVKLAICAPSIIQEDCGSRQLDHMNEPVRRALQDALRLSGLTLSQVEPHAHSRRASDPLLPRRLEAA</sequence>
<gene>
    <name evidence="2" type="ORF">A7A08_01856</name>
</gene>
<dbReference type="AlphaFoldDB" id="A0A1E2RY83"/>
<accession>A0A1E2RY83</accession>
<evidence type="ECO:0000256" key="1">
    <source>
        <dbReference type="SAM" id="MobiDB-lite"/>
    </source>
</evidence>
<evidence type="ECO:0000313" key="2">
    <source>
        <dbReference type="EMBL" id="ODA67110.1"/>
    </source>
</evidence>